<organism evidence="1 2">
    <name type="scientific">Phialemonium thermophilum</name>
    <dbReference type="NCBI Taxonomy" id="223376"/>
    <lineage>
        <taxon>Eukaryota</taxon>
        <taxon>Fungi</taxon>
        <taxon>Dikarya</taxon>
        <taxon>Ascomycota</taxon>
        <taxon>Pezizomycotina</taxon>
        <taxon>Sordariomycetes</taxon>
        <taxon>Sordariomycetidae</taxon>
        <taxon>Cephalothecales</taxon>
        <taxon>Cephalothecaceae</taxon>
        <taxon>Phialemonium</taxon>
    </lineage>
</organism>
<dbReference type="EMBL" id="JAZHXJ010000005">
    <property type="protein sequence ID" value="KAL1883858.1"/>
    <property type="molecule type" value="Genomic_DNA"/>
</dbReference>
<gene>
    <name evidence="1" type="ORF">VTK73DRAFT_7646</name>
</gene>
<proteinExistence type="predicted"/>
<keyword evidence="2" id="KW-1185">Reference proteome</keyword>
<reference evidence="1 2" key="1">
    <citation type="journal article" date="2024" name="Commun. Biol.">
        <title>Comparative genomic analysis of thermophilic fungi reveals convergent evolutionary adaptations and gene losses.</title>
        <authorList>
            <person name="Steindorff A.S."/>
            <person name="Aguilar-Pontes M.V."/>
            <person name="Robinson A.J."/>
            <person name="Andreopoulos B."/>
            <person name="LaButti K."/>
            <person name="Kuo A."/>
            <person name="Mondo S."/>
            <person name="Riley R."/>
            <person name="Otillar R."/>
            <person name="Haridas S."/>
            <person name="Lipzen A."/>
            <person name="Grimwood J."/>
            <person name="Schmutz J."/>
            <person name="Clum A."/>
            <person name="Reid I.D."/>
            <person name="Moisan M.C."/>
            <person name="Butler G."/>
            <person name="Nguyen T.T.M."/>
            <person name="Dewar K."/>
            <person name="Conant G."/>
            <person name="Drula E."/>
            <person name="Henrissat B."/>
            <person name="Hansel C."/>
            <person name="Singer S."/>
            <person name="Hutchinson M.I."/>
            <person name="de Vries R.P."/>
            <person name="Natvig D.O."/>
            <person name="Powell A.J."/>
            <person name="Tsang A."/>
            <person name="Grigoriev I.V."/>
        </authorList>
    </citation>
    <scope>NUCLEOTIDE SEQUENCE [LARGE SCALE GENOMIC DNA]</scope>
    <source>
        <strain evidence="1 2">ATCC 24622</strain>
    </source>
</reference>
<protein>
    <submittedName>
        <fullName evidence="1">Uncharacterized protein</fullName>
    </submittedName>
</protein>
<sequence>MATAETVDLGPPHEPKEESIKAFKEVEHELKKQLVHLRHQYNKHEPEYFAAVSDLSDSDLTSFTDADFDLVRVATSAYGLHLLGRVRLPAIRGADSGAPAYIHFRIFSPGPDEPASLHSIHTEEKEQPGHGFTYRAIFTKNDPLEWFST</sequence>
<dbReference type="Proteomes" id="UP001586593">
    <property type="component" value="Unassembled WGS sequence"/>
</dbReference>
<name>A0ABR3Y7V1_9PEZI</name>
<evidence type="ECO:0000313" key="1">
    <source>
        <dbReference type="EMBL" id="KAL1883858.1"/>
    </source>
</evidence>
<comment type="caution">
    <text evidence="1">The sequence shown here is derived from an EMBL/GenBank/DDBJ whole genome shotgun (WGS) entry which is preliminary data.</text>
</comment>
<evidence type="ECO:0000313" key="2">
    <source>
        <dbReference type="Proteomes" id="UP001586593"/>
    </source>
</evidence>
<accession>A0ABR3Y7V1</accession>